<organism evidence="1 4">
    <name type="scientific">Ogataea haglerorum</name>
    <dbReference type="NCBI Taxonomy" id="1937702"/>
    <lineage>
        <taxon>Eukaryota</taxon>
        <taxon>Fungi</taxon>
        <taxon>Dikarya</taxon>
        <taxon>Ascomycota</taxon>
        <taxon>Saccharomycotina</taxon>
        <taxon>Pichiomycetes</taxon>
        <taxon>Pichiales</taxon>
        <taxon>Pichiaceae</taxon>
        <taxon>Ogataea</taxon>
    </lineage>
</organism>
<dbReference type="EMBL" id="JAHLUN010000012">
    <property type="protein sequence ID" value="KAG7762820.1"/>
    <property type="molecule type" value="Genomic_DNA"/>
</dbReference>
<gene>
    <name evidence="1" type="ORF">KL933_004008</name>
    <name evidence="2" type="ORF">KL946_004172</name>
</gene>
<dbReference type="Proteomes" id="UP000738402">
    <property type="component" value="Unassembled WGS sequence"/>
</dbReference>
<proteinExistence type="predicted"/>
<dbReference type="AlphaFoldDB" id="A0AAN6D2L0"/>
<comment type="caution">
    <text evidence="1">The sequence shown here is derived from an EMBL/GenBank/DDBJ whole genome shotgun (WGS) entry which is preliminary data.</text>
</comment>
<reference evidence="1 3" key="1">
    <citation type="journal article" date="2021" name="G3 (Bethesda)">
        <title>Genomic diversity, chromosomal rearrangements, and interspecies hybridization in the ogataea polymorpha species complex.</title>
        <authorList>
            <person name="Hanson S.J."/>
            <person name="Cinneide E.O."/>
            <person name="Salzberg L.I."/>
            <person name="Wolfe K.H."/>
            <person name="McGowan J."/>
            <person name="Fitzpatrick D.A."/>
            <person name="Matlin K."/>
        </authorList>
    </citation>
    <scope>NUCLEOTIDE SEQUENCE</scope>
    <source>
        <strain evidence="2">81-436-3</strain>
        <strain evidence="1">83-405-1</strain>
    </source>
</reference>
<sequence>MAATDRVEKRSIAEDADTSRRLANLSQEEKREYARQKRAILFNETSADLPSSMQSPVPLKLKKRYATPYMATYTDENCAYNLGVLENGNQMAECTGWGLFEGFLISTGSYSITAWVYTEPGCDGTSLELEVNAETTTVCYYCTCGDLQSSEWFD</sequence>
<protein>
    <submittedName>
        <fullName evidence="1">Uncharacterized protein</fullName>
    </submittedName>
</protein>
<evidence type="ECO:0000313" key="4">
    <source>
        <dbReference type="Proteomes" id="UP000738402"/>
    </source>
</evidence>
<accession>A0AAN6D2L0</accession>
<evidence type="ECO:0000313" key="1">
    <source>
        <dbReference type="EMBL" id="KAG7725442.1"/>
    </source>
</evidence>
<evidence type="ECO:0000313" key="2">
    <source>
        <dbReference type="EMBL" id="KAG7762820.1"/>
    </source>
</evidence>
<name>A0AAN6D2L0_9ASCO</name>
<dbReference type="Proteomes" id="UP000697297">
    <property type="component" value="Unassembled WGS sequence"/>
</dbReference>
<dbReference type="EMBL" id="JAHLUH010000012">
    <property type="protein sequence ID" value="KAG7725442.1"/>
    <property type="molecule type" value="Genomic_DNA"/>
</dbReference>
<evidence type="ECO:0000313" key="3">
    <source>
        <dbReference type="Proteomes" id="UP000697297"/>
    </source>
</evidence>
<keyword evidence="3" id="KW-1185">Reference proteome</keyword>